<evidence type="ECO:0000256" key="2">
    <source>
        <dbReference type="ARBA" id="ARBA00010581"/>
    </source>
</evidence>
<dbReference type="Pfam" id="PF00510">
    <property type="entry name" value="COX3"/>
    <property type="match status" value="1"/>
</dbReference>
<dbReference type="PANTHER" id="PTHR11403:SF2">
    <property type="entry name" value="CYTOCHROME BO(3) UBIQUINOL OXIDASE SUBUNIT 3"/>
    <property type="match status" value="1"/>
</dbReference>
<evidence type="ECO:0000256" key="1">
    <source>
        <dbReference type="ARBA" id="ARBA00004651"/>
    </source>
</evidence>
<organism evidence="10 11">
    <name type="scientific">Psychroflexus salis</name>
    <dbReference type="NCBI Taxonomy" id="1526574"/>
    <lineage>
        <taxon>Bacteria</taxon>
        <taxon>Pseudomonadati</taxon>
        <taxon>Bacteroidota</taxon>
        <taxon>Flavobacteriia</taxon>
        <taxon>Flavobacteriales</taxon>
        <taxon>Flavobacteriaceae</taxon>
        <taxon>Psychroflexus</taxon>
    </lineage>
</organism>
<comment type="caution">
    <text evidence="10">The sequence shown here is derived from an EMBL/GenBank/DDBJ whole genome shotgun (WGS) entry which is preliminary data.</text>
</comment>
<gene>
    <name evidence="10" type="primary">ctaE</name>
    <name evidence="10" type="ORF">GCM10010831_03020</name>
</gene>
<dbReference type="GO" id="GO:0004129">
    <property type="term" value="F:cytochrome-c oxidase activity"/>
    <property type="evidence" value="ECO:0007669"/>
    <property type="project" value="InterPro"/>
</dbReference>
<dbReference type="InterPro" id="IPR024791">
    <property type="entry name" value="Cyt_c/ubiquinol_Oxase_su3"/>
</dbReference>
<evidence type="ECO:0000256" key="7">
    <source>
        <dbReference type="RuleBase" id="RU003376"/>
    </source>
</evidence>
<proteinExistence type="inferred from homology"/>
<feature type="transmembrane region" description="Helical" evidence="8">
    <location>
        <begin position="53"/>
        <end position="74"/>
    </location>
</feature>
<evidence type="ECO:0000313" key="11">
    <source>
        <dbReference type="Proteomes" id="UP000599688"/>
    </source>
</evidence>
<keyword evidence="3" id="KW-1003">Cell membrane</keyword>
<keyword evidence="4 7" id="KW-0812">Transmembrane</keyword>
<keyword evidence="5 8" id="KW-1133">Transmembrane helix</keyword>
<evidence type="ECO:0000259" key="9">
    <source>
        <dbReference type="PROSITE" id="PS50253"/>
    </source>
</evidence>
<comment type="subcellular location">
    <subcellularLocation>
        <location evidence="1 7">Cell membrane</location>
        <topology evidence="1 7">Multi-pass membrane protein</topology>
    </subcellularLocation>
</comment>
<name>A0A916ZMC8_9FLAO</name>
<evidence type="ECO:0000256" key="8">
    <source>
        <dbReference type="SAM" id="Phobius"/>
    </source>
</evidence>
<keyword evidence="6 8" id="KW-0472">Membrane</keyword>
<accession>A0A916ZMC8</accession>
<feature type="transmembrane region" description="Helical" evidence="8">
    <location>
        <begin position="20"/>
        <end position="41"/>
    </location>
</feature>
<feature type="domain" description="Heme-copper oxidase subunit III family profile" evidence="9">
    <location>
        <begin position="17"/>
        <end position="194"/>
    </location>
</feature>
<evidence type="ECO:0000256" key="5">
    <source>
        <dbReference type="ARBA" id="ARBA00022989"/>
    </source>
</evidence>
<dbReference type="PROSITE" id="PS50253">
    <property type="entry name" value="COX3"/>
    <property type="match status" value="1"/>
</dbReference>
<dbReference type="AlphaFoldDB" id="A0A916ZMC8"/>
<evidence type="ECO:0000256" key="3">
    <source>
        <dbReference type="ARBA" id="ARBA00022475"/>
    </source>
</evidence>
<sequence>MGIENKSLAEKNYRAKKMMLWFGIISLSMTFAGLTSAFIVSSSRPDWVDDFQIPNAFVWSTVLIVISSLSLIFAKRAILQNKRKTANLGIILTFLLGLFFIHLQFSGFKAITEQGYYFTGSASNVTASYIYLIAFLHVVHIASGMIVLAVLIYNHFKNKYKKDQMLGFELGATFWHFVDVLWLFLFFFFIYFLG</sequence>
<dbReference type="InterPro" id="IPR013833">
    <property type="entry name" value="Cyt_c_oxidase_su3_a-hlx"/>
</dbReference>
<dbReference type="EMBL" id="BMGL01000002">
    <property type="protein sequence ID" value="GGE04803.1"/>
    <property type="molecule type" value="Genomic_DNA"/>
</dbReference>
<dbReference type="InterPro" id="IPR000298">
    <property type="entry name" value="Cyt_c_oxidase-like_su3"/>
</dbReference>
<feature type="transmembrane region" description="Helical" evidence="8">
    <location>
        <begin position="86"/>
        <end position="108"/>
    </location>
</feature>
<reference evidence="10 11" key="1">
    <citation type="journal article" date="2014" name="Int. J. Syst. Evol. Microbiol.">
        <title>Complete genome sequence of Corynebacterium casei LMG S-19264T (=DSM 44701T), isolated from a smear-ripened cheese.</title>
        <authorList>
            <consortium name="US DOE Joint Genome Institute (JGI-PGF)"/>
            <person name="Walter F."/>
            <person name="Albersmeier A."/>
            <person name="Kalinowski J."/>
            <person name="Ruckert C."/>
        </authorList>
    </citation>
    <scope>NUCLEOTIDE SEQUENCE [LARGE SCALE GENOMIC DNA]</scope>
    <source>
        <strain evidence="10 11">CGMCC 1.12925</strain>
    </source>
</reference>
<dbReference type="Gene3D" id="1.20.120.80">
    <property type="entry name" value="Cytochrome c oxidase, subunit III, four-helix bundle"/>
    <property type="match status" value="1"/>
</dbReference>
<dbReference type="InterPro" id="IPR035973">
    <property type="entry name" value="Cyt_c_oxidase_su3-like_sf"/>
</dbReference>
<evidence type="ECO:0000256" key="4">
    <source>
        <dbReference type="ARBA" id="ARBA00022692"/>
    </source>
</evidence>
<protein>
    <submittedName>
        <fullName evidence="10">Cytochrome oxidase subunit III</fullName>
    </submittedName>
</protein>
<dbReference type="Proteomes" id="UP000599688">
    <property type="component" value="Unassembled WGS sequence"/>
</dbReference>
<dbReference type="PANTHER" id="PTHR11403">
    <property type="entry name" value="CYTOCHROME C OXIDASE SUBUNIT III"/>
    <property type="match status" value="1"/>
</dbReference>
<evidence type="ECO:0000313" key="10">
    <source>
        <dbReference type="EMBL" id="GGE04803.1"/>
    </source>
</evidence>
<dbReference type="GO" id="GO:0005886">
    <property type="term" value="C:plasma membrane"/>
    <property type="evidence" value="ECO:0007669"/>
    <property type="project" value="UniProtKB-SubCell"/>
</dbReference>
<comment type="similarity">
    <text evidence="2 7">Belongs to the cytochrome c oxidase subunit 3 family.</text>
</comment>
<feature type="transmembrane region" description="Helical" evidence="8">
    <location>
        <begin position="128"/>
        <end position="153"/>
    </location>
</feature>
<feature type="transmembrane region" description="Helical" evidence="8">
    <location>
        <begin position="174"/>
        <end position="193"/>
    </location>
</feature>
<evidence type="ECO:0000256" key="6">
    <source>
        <dbReference type="ARBA" id="ARBA00023136"/>
    </source>
</evidence>
<dbReference type="RefSeq" id="WP_188405000.1">
    <property type="nucleotide sequence ID" value="NZ_BMGL01000002.1"/>
</dbReference>
<dbReference type="SUPFAM" id="SSF81452">
    <property type="entry name" value="Cytochrome c oxidase subunit III-like"/>
    <property type="match status" value="1"/>
</dbReference>
<keyword evidence="11" id="KW-1185">Reference proteome</keyword>
<dbReference type="GO" id="GO:0019646">
    <property type="term" value="P:aerobic electron transport chain"/>
    <property type="evidence" value="ECO:0007669"/>
    <property type="project" value="InterPro"/>
</dbReference>